<evidence type="ECO:0000256" key="8">
    <source>
        <dbReference type="RuleBase" id="RU363032"/>
    </source>
</evidence>
<evidence type="ECO:0000313" key="11">
    <source>
        <dbReference type="Proteomes" id="UP000194903"/>
    </source>
</evidence>
<dbReference type="Gene3D" id="1.10.3720.10">
    <property type="entry name" value="MetI-like"/>
    <property type="match status" value="1"/>
</dbReference>
<dbReference type="Proteomes" id="UP000194903">
    <property type="component" value="Unassembled WGS sequence"/>
</dbReference>
<dbReference type="PANTHER" id="PTHR42929">
    <property type="entry name" value="INNER MEMBRANE ABC TRANSPORTER PERMEASE PROTEIN YDCU-RELATED-RELATED"/>
    <property type="match status" value="1"/>
</dbReference>
<dbReference type="CDD" id="cd06261">
    <property type="entry name" value="TM_PBP2"/>
    <property type="match status" value="1"/>
</dbReference>
<dbReference type="OrthoDB" id="9807047at2"/>
<feature type="transmembrane region" description="Helical" evidence="8">
    <location>
        <begin position="243"/>
        <end position="263"/>
    </location>
</feature>
<evidence type="ECO:0000256" key="6">
    <source>
        <dbReference type="ARBA" id="ARBA00022989"/>
    </source>
</evidence>
<dbReference type="PROSITE" id="PS50928">
    <property type="entry name" value="ABC_TM1"/>
    <property type="match status" value="1"/>
</dbReference>
<evidence type="ECO:0000256" key="5">
    <source>
        <dbReference type="ARBA" id="ARBA00022692"/>
    </source>
</evidence>
<name>A0A252F7V2_9FIRM</name>
<evidence type="ECO:0000256" key="3">
    <source>
        <dbReference type="ARBA" id="ARBA00022448"/>
    </source>
</evidence>
<keyword evidence="3 8" id="KW-0813">Transport</keyword>
<dbReference type="PANTHER" id="PTHR42929:SF1">
    <property type="entry name" value="INNER MEMBRANE ABC TRANSPORTER PERMEASE PROTEIN YDCU-RELATED"/>
    <property type="match status" value="1"/>
</dbReference>
<dbReference type="GO" id="GO:0055085">
    <property type="term" value="P:transmembrane transport"/>
    <property type="evidence" value="ECO:0007669"/>
    <property type="project" value="InterPro"/>
</dbReference>
<keyword evidence="7 8" id="KW-0472">Membrane</keyword>
<dbReference type="RefSeq" id="WP_087016897.1">
    <property type="nucleotide sequence ID" value="NZ_CP178353.1"/>
</dbReference>
<dbReference type="InterPro" id="IPR000515">
    <property type="entry name" value="MetI-like"/>
</dbReference>
<gene>
    <name evidence="10" type="ORF">CBW42_01120</name>
</gene>
<evidence type="ECO:0000313" key="10">
    <source>
        <dbReference type="EMBL" id="OUM21851.1"/>
    </source>
</evidence>
<organism evidence="10 11">
    <name type="scientific">Butyricicoccus porcorum</name>
    <dbReference type="NCBI Taxonomy" id="1945634"/>
    <lineage>
        <taxon>Bacteria</taxon>
        <taxon>Bacillati</taxon>
        <taxon>Bacillota</taxon>
        <taxon>Clostridia</taxon>
        <taxon>Eubacteriales</taxon>
        <taxon>Butyricicoccaceae</taxon>
        <taxon>Butyricicoccus</taxon>
    </lineage>
</organism>
<dbReference type="Pfam" id="PF00528">
    <property type="entry name" value="BPD_transp_1"/>
    <property type="match status" value="1"/>
</dbReference>
<dbReference type="AlphaFoldDB" id="A0A252F7V2"/>
<evidence type="ECO:0000256" key="4">
    <source>
        <dbReference type="ARBA" id="ARBA00022475"/>
    </source>
</evidence>
<reference evidence="10 11" key="1">
    <citation type="submission" date="2017-05" db="EMBL/GenBank/DDBJ databases">
        <title>Butyricicoccus porcorum sp. nov. a butyrate-producing bacterium from the swine intestinal tract.</title>
        <authorList>
            <person name="Trachsel J."/>
            <person name="Humphrey S."/>
            <person name="Allen H.K."/>
        </authorList>
    </citation>
    <scope>NUCLEOTIDE SEQUENCE [LARGE SCALE GENOMIC DNA]</scope>
    <source>
        <strain evidence="10">BB10</strain>
    </source>
</reference>
<evidence type="ECO:0000256" key="1">
    <source>
        <dbReference type="ARBA" id="ARBA00004651"/>
    </source>
</evidence>
<feature type="transmembrane region" description="Helical" evidence="8">
    <location>
        <begin position="193"/>
        <end position="217"/>
    </location>
</feature>
<keyword evidence="4" id="KW-1003">Cell membrane</keyword>
<feature type="transmembrane region" description="Helical" evidence="8">
    <location>
        <begin position="68"/>
        <end position="87"/>
    </location>
</feature>
<comment type="caution">
    <text evidence="10">The sequence shown here is derived from an EMBL/GenBank/DDBJ whole genome shotgun (WGS) entry which is preliminary data.</text>
</comment>
<feature type="domain" description="ABC transmembrane type-1" evidence="9">
    <location>
        <begin position="61"/>
        <end position="264"/>
    </location>
</feature>
<evidence type="ECO:0000256" key="2">
    <source>
        <dbReference type="ARBA" id="ARBA00007069"/>
    </source>
</evidence>
<keyword evidence="6 8" id="KW-1133">Transmembrane helix</keyword>
<evidence type="ECO:0000256" key="7">
    <source>
        <dbReference type="ARBA" id="ARBA00023136"/>
    </source>
</evidence>
<feature type="transmembrane region" description="Helical" evidence="8">
    <location>
        <begin position="94"/>
        <end position="118"/>
    </location>
</feature>
<dbReference type="InterPro" id="IPR035906">
    <property type="entry name" value="MetI-like_sf"/>
</dbReference>
<protein>
    <submittedName>
        <fullName evidence="10">ABC transporter permease</fullName>
    </submittedName>
</protein>
<sequence length="275" mass="30449">MKQFRSMAYPYVAWISVLIVVPMLLIIAYAFTVEGTAFFQGQFTLANFARFFSDAVFIQVLLRSLRVAILTTIVCLLLGYPAAYAIARAGKRSTFLILVITLPTWINMLVRTYAWVGILQDDGLLNHLLGLFGIGPLQMMYTDFAVVLGMVYNFLPFMILEIHTSLSKMDPSFLEAASDLGANRTQAFLKVTLPMSVPGIVSGITLVFLPAVSSFFIPKLLGGGQYVLIGNVIESQFLTSGNWSFGSALSLIMAIIIMLSMFLTRRLDRNRGIEV</sequence>
<keyword evidence="11" id="KW-1185">Reference proteome</keyword>
<dbReference type="GO" id="GO:0005886">
    <property type="term" value="C:plasma membrane"/>
    <property type="evidence" value="ECO:0007669"/>
    <property type="project" value="UniProtKB-SubCell"/>
</dbReference>
<feature type="transmembrane region" description="Helical" evidence="8">
    <location>
        <begin position="12"/>
        <end position="31"/>
    </location>
</feature>
<dbReference type="EMBL" id="NHOC01000001">
    <property type="protein sequence ID" value="OUM21851.1"/>
    <property type="molecule type" value="Genomic_DNA"/>
</dbReference>
<keyword evidence="5 8" id="KW-0812">Transmembrane</keyword>
<feature type="transmembrane region" description="Helical" evidence="8">
    <location>
        <begin position="138"/>
        <end position="160"/>
    </location>
</feature>
<proteinExistence type="inferred from homology"/>
<comment type="subcellular location">
    <subcellularLocation>
        <location evidence="1 8">Cell membrane</location>
        <topology evidence="1 8">Multi-pass membrane protein</topology>
    </subcellularLocation>
</comment>
<accession>A0A252F7V2</accession>
<evidence type="ECO:0000259" key="9">
    <source>
        <dbReference type="PROSITE" id="PS50928"/>
    </source>
</evidence>
<comment type="similarity">
    <text evidence="2">Belongs to the binding-protein-dependent transport system permease family. CysTW subfamily.</text>
</comment>
<dbReference type="SUPFAM" id="SSF161098">
    <property type="entry name" value="MetI-like"/>
    <property type="match status" value="1"/>
</dbReference>